<name>A0A024W614_PLAFA</name>
<evidence type="ECO:0000256" key="1">
    <source>
        <dbReference type="SAM" id="MobiDB-lite"/>
    </source>
</evidence>
<protein>
    <submittedName>
        <fullName evidence="2">Uncharacterized protein</fullName>
    </submittedName>
</protein>
<feature type="compositionally biased region" description="Basic and acidic residues" evidence="1">
    <location>
        <begin position="198"/>
        <end position="214"/>
    </location>
</feature>
<sequence>MKHKKSASYIKHIKNIYISIIYNIFRKKEKKKNKLYVNEFCLPSKTARSILNDEENNKPSDKNVDVEAIVDIMLEECEFLDNDKITLIQFKSVIHKYDFFLYIFFNCLHEDIWGLQGNVLYGRDYISNFVIKSENFKNKEIEQDEDDAITEELYFKIRQLFIVQAPDYDCVNDDLCVNFLNTKNIEQDIKEDDEEEKEKEKEEKKNGADKKDTIEKEEEEYITNNFSKDKNDTSINKKKTKNENNAKLVSFVSDIKTGEENIVDKDKIKEYEKDTIRRALII</sequence>
<reference evidence="2 3" key="1">
    <citation type="submission" date="2013-02" db="EMBL/GenBank/DDBJ databases">
        <title>The Genome Annotation of Plasmodium falciparum Tanzania (2000708).</title>
        <authorList>
            <consortium name="The Broad Institute Genome Sequencing Platform"/>
            <consortium name="The Broad Institute Genome Sequencing Center for Infectious Disease"/>
            <person name="Neafsey D."/>
            <person name="Hoffman S."/>
            <person name="Volkman S."/>
            <person name="Rosenthal P."/>
            <person name="Walker B."/>
            <person name="Young S.K."/>
            <person name="Zeng Q."/>
            <person name="Gargeya S."/>
            <person name="Fitzgerald M."/>
            <person name="Haas B."/>
            <person name="Abouelleil A."/>
            <person name="Allen A.W."/>
            <person name="Alvarado L."/>
            <person name="Arachchi H.M."/>
            <person name="Berlin A.M."/>
            <person name="Chapman S.B."/>
            <person name="Gainer-Dewar J."/>
            <person name="Goldberg J."/>
            <person name="Griggs A."/>
            <person name="Gujja S."/>
            <person name="Hansen M."/>
            <person name="Howarth C."/>
            <person name="Imamovic A."/>
            <person name="Ireland A."/>
            <person name="Larimer J."/>
            <person name="McCowan C."/>
            <person name="Murphy C."/>
            <person name="Pearson M."/>
            <person name="Poon T.W."/>
            <person name="Priest M."/>
            <person name="Roberts A."/>
            <person name="Saif S."/>
            <person name="Shea T."/>
            <person name="Sisk P."/>
            <person name="Sykes S."/>
            <person name="Wortman J."/>
            <person name="Nusbaum C."/>
            <person name="Birren B."/>
        </authorList>
    </citation>
    <scope>NUCLEOTIDE SEQUENCE [LARGE SCALE GENOMIC DNA]</scope>
    <source>
        <strain evidence="3">Tanzania (2000708)</strain>
    </source>
</reference>
<accession>A0A024W614</accession>
<reference evidence="2 3" key="2">
    <citation type="submission" date="2013-02" db="EMBL/GenBank/DDBJ databases">
        <title>The Genome Sequence of Plasmodium falciparum Tanzania (2000708).</title>
        <authorList>
            <consortium name="The Broad Institute Genome Sequencing Platform"/>
            <consortium name="The Broad Institute Genome Sequencing Center for Infectious Disease"/>
            <person name="Neafsey D."/>
            <person name="Cheeseman I."/>
            <person name="Volkman S."/>
            <person name="Adams J."/>
            <person name="Walker B."/>
            <person name="Young S.K."/>
            <person name="Zeng Q."/>
            <person name="Gargeya S."/>
            <person name="Fitzgerald M."/>
            <person name="Haas B."/>
            <person name="Abouelleil A."/>
            <person name="Alvarado L."/>
            <person name="Arachchi H.M."/>
            <person name="Berlin A.M."/>
            <person name="Chapman S.B."/>
            <person name="Dewar J."/>
            <person name="Goldberg J."/>
            <person name="Griggs A."/>
            <person name="Gujja S."/>
            <person name="Hansen M."/>
            <person name="Howarth C."/>
            <person name="Imamovic A."/>
            <person name="Larimer J."/>
            <person name="McCowan C."/>
            <person name="Murphy C."/>
            <person name="Neiman D."/>
            <person name="Pearson M."/>
            <person name="Priest M."/>
            <person name="Roberts A."/>
            <person name="Saif S."/>
            <person name="Shea T."/>
            <person name="Sisk P."/>
            <person name="Sykes S."/>
            <person name="Wortman J."/>
            <person name="Nusbaum C."/>
            <person name="Birren B."/>
        </authorList>
    </citation>
    <scope>NUCLEOTIDE SEQUENCE [LARGE SCALE GENOMIC DNA]</scope>
    <source>
        <strain evidence="3">Tanzania (2000708)</strain>
    </source>
</reference>
<evidence type="ECO:0000313" key="2">
    <source>
        <dbReference type="EMBL" id="ETW35940.1"/>
    </source>
</evidence>
<evidence type="ECO:0000313" key="3">
    <source>
        <dbReference type="Proteomes" id="UP000030708"/>
    </source>
</evidence>
<dbReference type="AlphaFoldDB" id="A0A024W614"/>
<proteinExistence type="predicted"/>
<feature type="region of interest" description="Disordered" evidence="1">
    <location>
        <begin position="190"/>
        <end position="239"/>
    </location>
</feature>
<dbReference type="EMBL" id="KI926444">
    <property type="protein sequence ID" value="ETW35940.1"/>
    <property type="molecule type" value="Genomic_DNA"/>
</dbReference>
<dbReference type="Proteomes" id="UP000030708">
    <property type="component" value="Unassembled WGS sequence"/>
</dbReference>
<organism evidence="2 3">
    <name type="scientific">Plasmodium falciparum Tanzania</name>
    <name type="common">2000708</name>
    <dbReference type="NCBI Taxonomy" id="1036725"/>
    <lineage>
        <taxon>Eukaryota</taxon>
        <taxon>Sar</taxon>
        <taxon>Alveolata</taxon>
        <taxon>Apicomplexa</taxon>
        <taxon>Aconoidasida</taxon>
        <taxon>Haemosporida</taxon>
        <taxon>Plasmodiidae</taxon>
        <taxon>Plasmodium</taxon>
        <taxon>Plasmodium (Laverania)</taxon>
    </lineage>
</organism>
<gene>
    <name evidence="2" type="ORF">PFTANZ_03373</name>
</gene>